<keyword evidence="4" id="KW-0597">Phosphoprotein</keyword>
<dbReference type="PANTHER" id="PTHR23065">
    <property type="entry name" value="PROLINE-SERINE-THREONINE PHOSPHATASE INTERACTING PROTEIN 1"/>
    <property type="match status" value="1"/>
</dbReference>
<dbReference type="Pfam" id="PF00018">
    <property type="entry name" value="SH3_1"/>
    <property type="match status" value="1"/>
</dbReference>
<dbReference type="GO" id="GO:0009898">
    <property type="term" value="C:cytoplasmic side of plasma membrane"/>
    <property type="evidence" value="ECO:0007669"/>
    <property type="project" value="TreeGrafter"/>
</dbReference>
<proteinExistence type="predicted"/>
<feature type="compositionally biased region" description="Polar residues" evidence="8">
    <location>
        <begin position="434"/>
        <end position="443"/>
    </location>
</feature>
<keyword evidence="7" id="KW-0175">Coiled coil</keyword>
<gene>
    <name evidence="11" type="ORF">LENED_011112</name>
</gene>
<evidence type="ECO:0000256" key="6">
    <source>
        <dbReference type="PROSITE-ProRule" id="PRU00192"/>
    </source>
</evidence>
<dbReference type="STRING" id="5353.A0A1Q3EPF4"/>
<keyword evidence="5" id="KW-0206">Cytoskeleton</keyword>
<dbReference type="InterPro" id="IPR031160">
    <property type="entry name" value="F_BAR_dom"/>
</dbReference>
<comment type="subcellular location">
    <subcellularLocation>
        <location evidence="1">Cytoplasm</location>
        <location evidence="1">Cytoskeleton</location>
    </subcellularLocation>
</comment>
<dbReference type="SMART" id="SM00326">
    <property type="entry name" value="SH3"/>
    <property type="match status" value="1"/>
</dbReference>
<feature type="compositionally biased region" description="Basic and acidic residues" evidence="8">
    <location>
        <begin position="417"/>
        <end position="433"/>
    </location>
</feature>
<evidence type="ECO:0000259" key="10">
    <source>
        <dbReference type="PROSITE" id="PS51741"/>
    </source>
</evidence>
<dbReference type="PROSITE" id="PS50002">
    <property type="entry name" value="SH3"/>
    <property type="match status" value="1"/>
</dbReference>
<dbReference type="EMBL" id="BDGU01000888">
    <property type="protein sequence ID" value="GAW08994.1"/>
    <property type="molecule type" value="Genomic_DNA"/>
</dbReference>
<dbReference type="Gene3D" id="2.30.30.40">
    <property type="entry name" value="SH3 Domains"/>
    <property type="match status" value="1"/>
</dbReference>
<dbReference type="GO" id="GO:0120104">
    <property type="term" value="C:mitotic actomyosin contractile ring, proximal layer"/>
    <property type="evidence" value="ECO:0007669"/>
    <property type="project" value="TreeGrafter"/>
</dbReference>
<organism evidence="11 12">
    <name type="scientific">Lentinula edodes</name>
    <name type="common">Shiitake mushroom</name>
    <name type="synonym">Lentinus edodes</name>
    <dbReference type="NCBI Taxonomy" id="5353"/>
    <lineage>
        <taxon>Eukaryota</taxon>
        <taxon>Fungi</taxon>
        <taxon>Dikarya</taxon>
        <taxon>Basidiomycota</taxon>
        <taxon>Agaricomycotina</taxon>
        <taxon>Agaricomycetes</taxon>
        <taxon>Agaricomycetidae</taxon>
        <taxon>Agaricales</taxon>
        <taxon>Marasmiineae</taxon>
        <taxon>Omphalotaceae</taxon>
        <taxon>Lentinula</taxon>
    </lineage>
</organism>
<dbReference type="InterPro" id="IPR036028">
    <property type="entry name" value="SH3-like_dom_sf"/>
</dbReference>
<accession>A0A1Q3EPF4</accession>
<feature type="region of interest" description="Disordered" evidence="8">
    <location>
        <begin position="256"/>
        <end position="513"/>
    </location>
</feature>
<feature type="compositionally biased region" description="Pro residues" evidence="8">
    <location>
        <begin position="344"/>
        <end position="362"/>
    </location>
</feature>
<evidence type="ECO:0000313" key="12">
    <source>
        <dbReference type="Proteomes" id="UP000188533"/>
    </source>
</evidence>
<dbReference type="PRINTS" id="PR00499">
    <property type="entry name" value="P67PHOX"/>
</dbReference>
<feature type="compositionally biased region" description="Low complexity" evidence="8">
    <location>
        <begin position="455"/>
        <end position="465"/>
    </location>
</feature>
<evidence type="ECO:0000256" key="1">
    <source>
        <dbReference type="ARBA" id="ARBA00004245"/>
    </source>
</evidence>
<feature type="domain" description="F-BAR" evidence="10">
    <location>
        <begin position="24"/>
        <end position="243"/>
    </location>
</feature>
<dbReference type="AlphaFoldDB" id="A0A1Q3EPF4"/>
<feature type="compositionally biased region" description="Low complexity" evidence="8">
    <location>
        <begin position="308"/>
        <end position="343"/>
    </location>
</feature>
<evidence type="ECO:0000256" key="4">
    <source>
        <dbReference type="ARBA" id="ARBA00022553"/>
    </source>
</evidence>
<dbReference type="SUPFAM" id="SSF103657">
    <property type="entry name" value="BAR/IMD domain-like"/>
    <property type="match status" value="1"/>
</dbReference>
<dbReference type="CDD" id="cd00174">
    <property type="entry name" value="SH3"/>
    <property type="match status" value="1"/>
</dbReference>
<comment type="caution">
    <text evidence="11">The sequence shown here is derived from an EMBL/GenBank/DDBJ whole genome shotgun (WGS) entry which is preliminary data.</text>
</comment>
<evidence type="ECO:0000256" key="3">
    <source>
        <dbReference type="ARBA" id="ARBA00022490"/>
    </source>
</evidence>
<feature type="compositionally biased region" description="Gly residues" evidence="8">
    <location>
        <begin position="504"/>
        <end position="513"/>
    </location>
</feature>
<dbReference type="Proteomes" id="UP000188533">
    <property type="component" value="Unassembled WGS sequence"/>
</dbReference>
<dbReference type="PANTHER" id="PTHR23065:SF7">
    <property type="entry name" value="NOSTRIN, ISOFORM H"/>
    <property type="match status" value="1"/>
</dbReference>
<feature type="domain" description="SH3" evidence="9">
    <location>
        <begin position="519"/>
        <end position="582"/>
    </location>
</feature>
<dbReference type="SUPFAM" id="SSF50044">
    <property type="entry name" value="SH3-domain"/>
    <property type="match status" value="1"/>
</dbReference>
<feature type="compositionally biased region" description="Polar residues" evidence="8">
    <location>
        <begin position="466"/>
        <end position="476"/>
    </location>
</feature>
<evidence type="ECO:0000313" key="11">
    <source>
        <dbReference type="EMBL" id="GAW08994.1"/>
    </source>
</evidence>
<dbReference type="Gene3D" id="1.20.1270.60">
    <property type="entry name" value="Arfaptin homology (AH) domain/BAR domain"/>
    <property type="match status" value="1"/>
</dbReference>
<keyword evidence="3" id="KW-0963">Cytoplasm</keyword>
<dbReference type="InterPro" id="IPR001452">
    <property type="entry name" value="SH3_domain"/>
</dbReference>
<feature type="compositionally biased region" description="Polar residues" evidence="8">
    <location>
        <begin position="388"/>
        <end position="413"/>
    </location>
</feature>
<evidence type="ECO:0000259" key="9">
    <source>
        <dbReference type="PROSITE" id="PS50002"/>
    </source>
</evidence>
<evidence type="ECO:0000256" key="8">
    <source>
        <dbReference type="SAM" id="MobiDB-lite"/>
    </source>
</evidence>
<sequence>MPQQNLPLSIRTTVIPHEIFDARRTAIEEDYAKRMGELAGVDFGRDEIGELRNSLTTLQLETTKLAQTHLQLANQIRSEMEDPAAAMLNKLSDHKRLVMSAVEKRHKAKLQAEVYVAKAREKYYGDCVRIGVCRQQLQQLQENPNSGDLDKVRSKLKRLEQTVAANEKDYAAFTKSLADSLPAWESEWRSFCDGCQDLEEERLDFMKDNLWAYANSVSTVCVADDESCEAIRTVLDQFETDRDILAFVQEYGTGSSIPNPPEFVPFPASTMDPSSNPTSSQLSTTISTHPATFSRKSRKSGVPPAAPPYVAAQTGSSANPSSHPASHSGHSGPSASSITTAPTTAPPVPPPNVPPPSIPAPTMPTSSIQQRGGGGTPSSTSSPARVSPGSQQPATTNMNNAVSSPPRNTSSSPQQQRDQRDQREPNHQQRDQRNGYSNLNPNGHGNAARERGDQQSDSLSSRRQQTIQPTASTPATLEQRRLTLPPQPTDNEVAAPIPPVPTMGTGGSTGGGAGGERNKILFYVEAMYDYTATIPEEFNFQAGDIIAVTDIPDDGWWSGELLDEERREEGSWMEDIFFQCVHSAPALSSTISHDRTQASELLYIFGPKCTEEDSLGTVQIILAYLSLLGCEFNITFEEEFHINVITTTATITTTTVITI</sequence>
<protein>
    <submittedName>
        <fullName evidence="11">SH3 domain-containing protein</fullName>
    </submittedName>
</protein>
<evidence type="ECO:0000256" key="5">
    <source>
        <dbReference type="ARBA" id="ARBA00023212"/>
    </source>
</evidence>
<feature type="compositionally biased region" description="Polar residues" evidence="8">
    <location>
        <begin position="271"/>
        <end position="291"/>
    </location>
</feature>
<reference evidence="11 12" key="2">
    <citation type="submission" date="2017-02" db="EMBL/GenBank/DDBJ databases">
        <title>A genome survey and senescence transcriptome analysis in Lentinula edodes.</title>
        <authorList>
            <person name="Sakamoto Y."/>
            <person name="Nakade K."/>
            <person name="Sato S."/>
            <person name="Yoshida Y."/>
            <person name="Miyazaki K."/>
            <person name="Natsume S."/>
            <person name="Konno N."/>
        </authorList>
    </citation>
    <scope>NUCLEOTIDE SEQUENCE [LARGE SCALE GENOMIC DNA]</scope>
    <source>
        <strain evidence="11 12">NBRC 111202</strain>
    </source>
</reference>
<dbReference type="GO" id="GO:0007010">
    <property type="term" value="P:cytoskeleton organization"/>
    <property type="evidence" value="ECO:0007669"/>
    <property type="project" value="TreeGrafter"/>
</dbReference>
<dbReference type="GO" id="GO:0005543">
    <property type="term" value="F:phospholipid binding"/>
    <property type="evidence" value="ECO:0007669"/>
    <property type="project" value="TreeGrafter"/>
</dbReference>
<keyword evidence="12" id="KW-1185">Reference proteome</keyword>
<reference evidence="11 12" key="1">
    <citation type="submission" date="2016-08" db="EMBL/GenBank/DDBJ databases">
        <authorList>
            <consortium name="Lentinula edodes genome sequencing consortium"/>
            <person name="Sakamoto Y."/>
            <person name="Nakade K."/>
            <person name="Sato S."/>
            <person name="Yoshida Y."/>
            <person name="Miyazaki K."/>
            <person name="Natsume S."/>
            <person name="Konno N."/>
        </authorList>
    </citation>
    <scope>NUCLEOTIDE SEQUENCE [LARGE SCALE GENOMIC DNA]</scope>
    <source>
        <strain evidence="11 12">NBRC 111202</strain>
    </source>
</reference>
<keyword evidence="2 6" id="KW-0728">SH3 domain</keyword>
<dbReference type="PROSITE" id="PS51741">
    <property type="entry name" value="F_BAR"/>
    <property type="match status" value="1"/>
</dbReference>
<name>A0A1Q3EPF4_LENED</name>
<evidence type="ECO:0000256" key="7">
    <source>
        <dbReference type="PROSITE-ProRule" id="PRU01077"/>
    </source>
</evidence>
<evidence type="ECO:0000256" key="2">
    <source>
        <dbReference type="ARBA" id="ARBA00022443"/>
    </source>
</evidence>
<dbReference type="InterPro" id="IPR027267">
    <property type="entry name" value="AH/BAR_dom_sf"/>
</dbReference>